<name>A0A7V2WVY8_LEUMU</name>
<keyword evidence="1" id="KW-0472">Membrane</keyword>
<proteinExistence type="predicted"/>
<comment type="caution">
    <text evidence="2">The sequence shown here is derived from an EMBL/GenBank/DDBJ whole genome shotgun (WGS) entry which is preliminary data.</text>
</comment>
<protein>
    <recommendedName>
        <fullName evidence="3">ATP synthase protein I</fullName>
    </recommendedName>
</protein>
<dbReference type="Pfam" id="PF09527">
    <property type="entry name" value="ATPase_gene1"/>
    <property type="match status" value="1"/>
</dbReference>
<dbReference type="InterPro" id="IPR032820">
    <property type="entry name" value="ATPase_put"/>
</dbReference>
<keyword evidence="1" id="KW-1133">Transmembrane helix</keyword>
<sequence length="76" mass="8471">MSDSKLSRPSLLHIGAGNIFSSMIISGMIIGYFVDQWLQLTPLFMMLFAVLGFIGGMKKIHAILTYENTDKEEKSS</sequence>
<accession>A0A7V2WVY8</accession>
<reference evidence="2" key="1">
    <citation type="journal article" date="2020" name="mSystems">
        <title>Genome- and Community-Level Interaction Insights into Carbon Utilization and Element Cycling Functions of Hydrothermarchaeota in Hydrothermal Sediment.</title>
        <authorList>
            <person name="Zhou Z."/>
            <person name="Liu Y."/>
            <person name="Xu W."/>
            <person name="Pan J."/>
            <person name="Luo Z.H."/>
            <person name="Li M."/>
        </authorList>
    </citation>
    <scope>NUCLEOTIDE SEQUENCE [LARGE SCALE GENOMIC DNA]</scope>
    <source>
        <strain evidence="2">HyVt-493</strain>
    </source>
</reference>
<dbReference type="EMBL" id="DRMS01000478">
    <property type="protein sequence ID" value="HFC93653.1"/>
    <property type="molecule type" value="Genomic_DNA"/>
</dbReference>
<feature type="transmembrane region" description="Helical" evidence="1">
    <location>
        <begin position="12"/>
        <end position="34"/>
    </location>
</feature>
<organism evidence="2">
    <name type="scientific">Leucothrix mucor</name>
    <dbReference type="NCBI Taxonomy" id="45248"/>
    <lineage>
        <taxon>Bacteria</taxon>
        <taxon>Pseudomonadati</taxon>
        <taxon>Pseudomonadota</taxon>
        <taxon>Gammaproteobacteria</taxon>
        <taxon>Thiotrichales</taxon>
        <taxon>Thiotrichaceae</taxon>
        <taxon>Leucothrix</taxon>
    </lineage>
</organism>
<gene>
    <name evidence="2" type="ORF">ENJ51_12665</name>
</gene>
<dbReference type="AlphaFoldDB" id="A0A7V2WVY8"/>
<evidence type="ECO:0000313" key="2">
    <source>
        <dbReference type="EMBL" id="HFC93653.1"/>
    </source>
</evidence>
<keyword evidence="1" id="KW-0812">Transmembrane</keyword>
<evidence type="ECO:0000256" key="1">
    <source>
        <dbReference type="SAM" id="Phobius"/>
    </source>
</evidence>
<feature type="transmembrane region" description="Helical" evidence="1">
    <location>
        <begin position="40"/>
        <end position="57"/>
    </location>
</feature>
<dbReference type="Proteomes" id="UP000885750">
    <property type="component" value="Unassembled WGS sequence"/>
</dbReference>
<evidence type="ECO:0008006" key="3">
    <source>
        <dbReference type="Google" id="ProtNLM"/>
    </source>
</evidence>